<keyword evidence="1" id="KW-0472">Membrane</keyword>
<dbReference type="Proteomes" id="UP000245911">
    <property type="component" value="Unassembled WGS sequence"/>
</dbReference>
<organism evidence="3 4">
    <name type="scientific">Pararhodobacter oceanensis</name>
    <dbReference type="NCBI Taxonomy" id="2172121"/>
    <lineage>
        <taxon>Bacteria</taxon>
        <taxon>Pseudomonadati</taxon>
        <taxon>Pseudomonadota</taxon>
        <taxon>Alphaproteobacteria</taxon>
        <taxon>Rhodobacterales</taxon>
        <taxon>Paracoccaceae</taxon>
        <taxon>Pararhodobacter</taxon>
    </lineage>
</organism>
<evidence type="ECO:0000313" key="4">
    <source>
        <dbReference type="Proteomes" id="UP000245911"/>
    </source>
</evidence>
<name>A0A2T8HY31_9RHOB</name>
<keyword evidence="1" id="KW-1133">Transmembrane helix</keyword>
<dbReference type="InterPro" id="IPR028087">
    <property type="entry name" value="Tad_N"/>
</dbReference>
<dbReference type="InterPro" id="IPR002035">
    <property type="entry name" value="VWF_A"/>
</dbReference>
<evidence type="ECO:0000313" key="3">
    <source>
        <dbReference type="EMBL" id="PVH30314.1"/>
    </source>
</evidence>
<protein>
    <recommendedName>
        <fullName evidence="2">VWFA domain-containing protein</fullName>
    </recommendedName>
</protein>
<accession>A0A2T8HY31</accession>
<dbReference type="OrthoDB" id="7522752at2"/>
<feature type="transmembrane region" description="Helical" evidence="1">
    <location>
        <begin position="37"/>
        <end position="59"/>
    </location>
</feature>
<dbReference type="SUPFAM" id="SSF53300">
    <property type="entry name" value="vWA-like"/>
    <property type="match status" value="1"/>
</dbReference>
<dbReference type="RefSeq" id="WP_116556725.1">
    <property type="nucleotide sequence ID" value="NZ_QDKM01000001.1"/>
</dbReference>
<gene>
    <name evidence="3" type="ORF">DDE20_01800</name>
</gene>
<keyword evidence="4" id="KW-1185">Reference proteome</keyword>
<dbReference type="Gene3D" id="3.40.50.410">
    <property type="entry name" value="von Willebrand factor, type A domain"/>
    <property type="match status" value="1"/>
</dbReference>
<dbReference type="Pfam" id="PF13400">
    <property type="entry name" value="Tad"/>
    <property type="match status" value="1"/>
</dbReference>
<evidence type="ECO:0000256" key="1">
    <source>
        <dbReference type="SAM" id="Phobius"/>
    </source>
</evidence>
<comment type="caution">
    <text evidence="3">The sequence shown here is derived from an EMBL/GenBank/DDBJ whole genome shotgun (WGS) entry which is preliminary data.</text>
</comment>
<sequence>MWPETSKHKNGTQVFFGRSARFSRVLRRFQTDQSGSMAVFAVFVFFAMLLMGGLAVDMMRHENERIRMQNTADRAVLAATMLRENVSEATPEQIVNSYFAAEGLTAQLDNRVIVEGDAESGRSVTVVPAGSVPTLFMHMLGIDEFDMATPARATEALAGQAQIELVMVLDVSGSMGSSNKIGTMRNAANDLATSLLTDNEDGDVAITIVPYDSWVLPPTGFLNSFSNVTGSGACNDWAVWNVITDSLNLATHRQSCDNSLWAQVRPFQNTVAATTSAINGLTSRGVTSIDLGVRYGALFFDPAIRPAISALVDSGDVDPMFAERPYGWNESNVVRALVLLTDGQNCCGSRYSTLVQDANTLAVCTELKARGVLVYSIAFQAPTAGATLMQGCASSPSHYFNASTSELIAVFQGIASNIQTQALRLTL</sequence>
<dbReference type="AlphaFoldDB" id="A0A2T8HY31"/>
<feature type="domain" description="VWFA" evidence="2">
    <location>
        <begin position="164"/>
        <end position="418"/>
    </location>
</feature>
<evidence type="ECO:0000259" key="2">
    <source>
        <dbReference type="PROSITE" id="PS50234"/>
    </source>
</evidence>
<dbReference type="InterPro" id="IPR036465">
    <property type="entry name" value="vWFA_dom_sf"/>
</dbReference>
<keyword evidence="1" id="KW-0812">Transmembrane</keyword>
<proteinExistence type="predicted"/>
<reference evidence="3 4" key="1">
    <citation type="submission" date="2018-04" db="EMBL/GenBank/DDBJ databases">
        <title>Pararhodobacter oceanense sp. nov., isolated from marine intertidal sediment.</title>
        <authorList>
            <person name="Wang X.-L."/>
            <person name="Du Z.-J."/>
        </authorList>
    </citation>
    <scope>NUCLEOTIDE SEQUENCE [LARGE SCALE GENOMIC DNA]</scope>
    <source>
        <strain evidence="3 4">AM505</strain>
    </source>
</reference>
<dbReference type="EMBL" id="QDKM01000001">
    <property type="protein sequence ID" value="PVH30314.1"/>
    <property type="molecule type" value="Genomic_DNA"/>
</dbReference>
<dbReference type="PROSITE" id="PS50234">
    <property type="entry name" value="VWFA"/>
    <property type="match status" value="1"/>
</dbReference>